<keyword evidence="2" id="KW-0812">Transmembrane</keyword>
<name>A0A537LL82_9BACT</name>
<keyword evidence="2" id="KW-0472">Membrane</keyword>
<dbReference type="Proteomes" id="UP000318661">
    <property type="component" value="Unassembled WGS sequence"/>
</dbReference>
<protein>
    <submittedName>
        <fullName evidence="5">PEGA domain-containing protein</fullName>
    </submittedName>
</protein>
<comment type="caution">
    <text evidence="5">The sequence shown here is derived from an EMBL/GenBank/DDBJ whole genome shotgun (WGS) entry which is preliminary data.</text>
</comment>
<feature type="compositionally biased region" description="Pro residues" evidence="1">
    <location>
        <begin position="218"/>
        <end position="242"/>
    </location>
</feature>
<evidence type="ECO:0000259" key="3">
    <source>
        <dbReference type="Pfam" id="PF08308"/>
    </source>
</evidence>
<keyword evidence="2" id="KW-1133">Transmembrane helix</keyword>
<accession>A0A537LL82</accession>
<evidence type="ECO:0000256" key="2">
    <source>
        <dbReference type="SAM" id="Phobius"/>
    </source>
</evidence>
<dbReference type="Pfam" id="PF08308">
    <property type="entry name" value="PEGA"/>
    <property type="match status" value="1"/>
</dbReference>
<evidence type="ECO:0000313" key="7">
    <source>
        <dbReference type="Proteomes" id="UP000318661"/>
    </source>
</evidence>
<dbReference type="EMBL" id="VBAJ01000198">
    <property type="protein sequence ID" value="TMJ07054.1"/>
    <property type="molecule type" value="Genomic_DNA"/>
</dbReference>
<proteinExistence type="predicted"/>
<dbReference type="Proteomes" id="UP000315217">
    <property type="component" value="Unassembled WGS sequence"/>
</dbReference>
<dbReference type="EMBL" id="VBAI01000181">
    <property type="protein sequence ID" value="TMJ08766.1"/>
    <property type="molecule type" value="Genomic_DNA"/>
</dbReference>
<feature type="compositionally biased region" description="Low complexity" evidence="1">
    <location>
        <begin position="192"/>
        <end position="217"/>
    </location>
</feature>
<dbReference type="Gene3D" id="3.40.30.10">
    <property type="entry name" value="Glutaredoxin"/>
    <property type="match status" value="1"/>
</dbReference>
<evidence type="ECO:0000313" key="6">
    <source>
        <dbReference type="Proteomes" id="UP000315217"/>
    </source>
</evidence>
<sequence length="374" mass="39678">MQNIRPATPKGDQSCPICGAQLAAGALQCESCGTDLSKSGVLFGTQVRPATLPRHRRFSKLLKPAVLKPAAVVVVLAGLIGLGGVPAVSGRVPVLGSLYAHSVGLVLGKPAPAPVRQQEESSSFLLVRSTPPGAQVQVDDRDVGTTPLTVDLKPGTYRVLISRQGYPPVYRTVEVTEGPVSLVASLLTGEVESPSASRASRAAEPQATEPQAAQAPQAPQPSQRPQPKPITPAPPRPAPARPPLATGVKAPALALKDRLGVIHRLEVARGHKTAVLFIWRLDNQTRQVIRDLDARVRNSGGRVASLVVLMQPDRVALRTFITTWQLRIPLVIGTPQAATQYHVASGVNMLYLISERGIVEQAQKGTIHPASVIR</sequence>
<feature type="transmembrane region" description="Helical" evidence="2">
    <location>
        <begin position="65"/>
        <end position="85"/>
    </location>
</feature>
<reference evidence="6 7" key="1">
    <citation type="journal article" date="2019" name="Nat. Microbiol.">
        <title>Mediterranean grassland soil C-N compound turnover is dependent on rainfall and depth, and is mediated by genomically divergent microorganisms.</title>
        <authorList>
            <person name="Diamond S."/>
            <person name="Andeer P.F."/>
            <person name="Li Z."/>
            <person name="Crits-Christoph A."/>
            <person name="Burstein D."/>
            <person name="Anantharaman K."/>
            <person name="Lane K.R."/>
            <person name="Thomas B.C."/>
            <person name="Pan C."/>
            <person name="Northen T.R."/>
            <person name="Banfield J.F."/>
        </authorList>
    </citation>
    <scope>NUCLEOTIDE SEQUENCE [LARGE SCALE GENOMIC DNA]</scope>
    <source>
        <strain evidence="5">NP_1</strain>
        <strain evidence="4">NP_2</strain>
    </source>
</reference>
<feature type="region of interest" description="Disordered" evidence="1">
    <location>
        <begin position="191"/>
        <end position="245"/>
    </location>
</feature>
<evidence type="ECO:0000313" key="4">
    <source>
        <dbReference type="EMBL" id="TMJ07054.1"/>
    </source>
</evidence>
<evidence type="ECO:0000256" key="1">
    <source>
        <dbReference type="SAM" id="MobiDB-lite"/>
    </source>
</evidence>
<dbReference type="AlphaFoldDB" id="A0A537LL82"/>
<feature type="domain" description="PEGA" evidence="3">
    <location>
        <begin position="125"/>
        <end position="178"/>
    </location>
</feature>
<organism evidence="5 6">
    <name type="scientific">Candidatus Segetimicrobium genomatis</name>
    <dbReference type="NCBI Taxonomy" id="2569760"/>
    <lineage>
        <taxon>Bacteria</taxon>
        <taxon>Bacillati</taxon>
        <taxon>Candidatus Sysuimicrobiota</taxon>
        <taxon>Candidatus Sysuimicrobiia</taxon>
        <taxon>Candidatus Sysuimicrobiales</taxon>
        <taxon>Candidatus Segetimicrobiaceae</taxon>
        <taxon>Candidatus Segetimicrobium</taxon>
    </lineage>
</organism>
<gene>
    <name evidence="5" type="ORF">E6G98_11380</name>
    <name evidence="4" type="ORF">E6G99_07960</name>
</gene>
<dbReference type="InterPro" id="IPR013229">
    <property type="entry name" value="PEGA"/>
</dbReference>
<evidence type="ECO:0000313" key="5">
    <source>
        <dbReference type="EMBL" id="TMJ08766.1"/>
    </source>
</evidence>